<dbReference type="eggNOG" id="ENOG502QX4Q">
    <property type="taxonomic scope" value="Eukaryota"/>
</dbReference>
<comment type="caution">
    <text evidence="8">The sequence shown here is derived from an EMBL/GenBank/DDBJ whole genome shotgun (WGS) entry which is preliminary data.</text>
</comment>
<evidence type="ECO:0000256" key="6">
    <source>
        <dbReference type="ARBA" id="ARBA00023136"/>
    </source>
</evidence>
<proteinExistence type="inferred from homology"/>
<dbReference type="FunCoup" id="K0KJ43">
    <property type="interactions" value="19"/>
</dbReference>
<dbReference type="InParanoid" id="K0KJ43"/>
<sequence>MSQDVLKESDVSSPLYDIYNKNDIDQDNNDNEIYDSLNSNIAKNQSKLQNEISHNKPNHLSFTKIIISLFILSISGILYNQLGQHIHDNHILVPELASKPLEIGIKIGNALVFHDSVPKWVIYSIEGIIFGLIQPLIDYIFNLKSGKIQTKIDSNSIIRASVAFLGVSFAVRKIEWNSSIQASIAWSLLSPCLWLLLDGTLSGFLTSVTIASIASFSVVVLEGLPKNWNQDYEFSAIMLWLGNFFFFGLIIFGKIGRYLFQ</sequence>
<dbReference type="GO" id="GO:0005789">
    <property type="term" value="C:endoplasmic reticulum membrane"/>
    <property type="evidence" value="ECO:0007669"/>
    <property type="project" value="UniProtKB-SubCell"/>
</dbReference>
<reference evidence="8 9" key="1">
    <citation type="journal article" date="2012" name="Eukaryot. Cell">
        <title>Draft genome sequence of Wickerhamomyces ciferrii NRRL Y-1031 F-60-10.</title>
        <authorList>
            <person name="Schneider J."/>
            <person name="Andrea H."/>
            <person name="Blom J."/>
            <person name="Jaenicke S."/>
            <person name="Ruckert C."/>
            <person name="Schorsch C."/>
            <person name="Szczepanowski R."/>
            <person name="Farwick M."/>
            <person name="Goesmann A."/>
            <person name="Puhler A."/>
            <person name="Schaffer S."/>
            <person name="Tauch A."/>
            <person name="Kohler T."/>
            <person name="Brinkrolf K."/>
        </authorList>
    </citation>
    <scope>NUCLEOTIDE SEQUENCE [LARGE SCALE GENOMIC DNA]</scope>
    <source>
        <strain evidence="9">ATCC 14091 / BCRC 22168 / CBS 111 / JCM 3599 / NBRC 0793 / NRRL Y-1031 F-60-10</strain>
    </source>
</reference>
<accession>K0KJ43</accession>
<dbReference type="EMBL" id="CAIF01000060">
    <property type="protein sequence ID" value="CCH42986.1"/>
    <property type="molecule type" value="Genomic_DNA"/>
</dbReference>
<evidence type="ECO:0000256" key="7">
    <source>
        <dbReference type="SAM" id="Phobius"/>
    </source>
</evidence>
<evidence type="ECO:0000256" key="3">
    <source>
        <dbReference type="ARBA" id="ARBA00022692"/>
    </source>
</evidence>
<organism evidence="8 9">
    <name type="scientific">Wickerhamomyces ciferrii (strain ATCC 14091 / BCRC 22168 / CBS 111 / JCM 3599 / NBRC 0793 / NRRL Y-1031 F-60-10)</name>
    <name type="common">Yeast</name>
    <name type="synonym">Pichia ciferrii</name>
    <dbReference type="NCBI Taxonomy" id="1206466"/>
    <lineage>
        <taxon>Eukaryota</taxon>
        <taxon>Fungi</taxon>
        <taxon>Dikarya</taxon>
        <taxon>Ascomycota</taxon>
        <taxon>Saccharomycotina</taxon>
        <taxon>Saccharomycetes</taxon>
        <taxon>Phaffomycetales</taxon>
        <taxon>Wickerhamomycetaceae</taxon>
        <taxon>Wickerhamomyces</taxon>
    </lineage>
</organism>
<dbReference type="AlphaFoldDB" id="K0KJ43"/>
<comment type="subcellular location">
    <subcellularLocation>
        <location evidence="1">Endoplasmic reticulum membrane</location>
        <topology evidence="1">Multi-pass membrane protein</topology>
    </subcellularLocation>
</comment>
<name>K0KJ43_WICCF</name>
<keyword evidence="5 7" id="KW-1133">Transmembrane helix</keyword>
<evidence type="ECO:0000256" key="1">
    <source>
        <dbReference type="ARBA" id="ARBA00004477"/>
    </source>
</evidence>
<dbReference type="STRING" id="1206466.K0KJ43"/>
<dbReference type="Proteomes" id="UP000009328">
    <property type="component" value="Unassembled WGS sequence"/>
</dbReference>
<comment type="similarity">
    <text evidence="2">Belongs to the INSIG family.</text>
</comment>
<evidence type="ECO:0000256" key="2">
    <source>
        <dbReference type="ARBA" id="ARBA00007475"/>
    </source>
</evidence>
<feature type="transmembrane region" description="Helical" evidence="7">
    <location>
        <begin position="237"/>
        <end position="260"/>
    </location>
</feature>
<keyword evidence="4" id="KW-0256">Endoplasmic reticulum</keyword>
<keyword evidence="3 7" id="KW-0812">Transmembrane</keyword>
<dbReference type="HOGENOM" id="CLU_088332_0_0_1"/>
<evidence type="ECO:0000313" key="9">
    <source>
        <dbReference type="Proteomes" id="UP000009328"/>
    </source>
</evidence>
<feature type="transmembrane region" description="Helical" evidence="7">
    <location>
        <begin position="204"/>
        <end position="225"/>
    </location>
</feature>
<gene>
    <name evidence="8" type="ORF">BN7_2532</name>
</gene>
<protein>
    <submittedName>
        <fullName evidence="8">Membrane protein</fullName>
    </submittedName>
</protein>
<evidence type="ECO:0000256" key="5">
    <source>
        <dbReference type="ARBA" id="ARBA00022989"/>
    </source>
</evidence>
<dbReference type="PANTHER" id="PTHR15301">
    <property type="entry name" value="INSULIN-INDUCED GENE 1"/>
    <property type="match status" value="1"/>
</dbReference>
<feature type="transmembrane region" description="Helical" evidence="7">
    <location>
        <begin position="120"/>
        <end position="137"/>
    </location>
</feature>
<dbReference type="InterPro" id="IPR025929">
    <property type="entry name" value="INSIG_fam"/>
</dbReference>
<feature type="transmembrane region" description="Helical" evidence="7">
    <location>
        <begin position="62"/>
        <end position="79"/>
    </location>
</feature>
<dbReference type="PANTHER" id="PTHR15301:SF3">
    <property type="entry name" value="PROTEIN NSG1-RELATED"/>
    <property type="match status" value="1"/>
</dbReference>
<keyword evidence="9" id="KW-1185">Reference proteome</keyword>
<keyword evidence="6 7" id="KW-0472">Membrane</keyword>
<evidence type="ECO:0000313" key="8">
    <source>
        <dbReference type="EMBL" id="CCH42986.1"/>
    </source>
</evidence>
<dbReference type="GO" id="GO:0016126">
    <property type="term" value="P:sterol biosynthetic process"/>
    <property type="evidence" value="ECO:0007669"/>
    <property type="project" value="TreeGrafter"/>
</dbReference>
<dbReference type="Pfam" id="PF07281">
    <property type="entry name" value="INSIG"/>
    <property type="match status" value="1"/>
</dbReference>
<evidence type="ECO:0000256" key="4">
    <source>
        <dbReference type="ARBA" id="ARBA00022824"/>
    </source>
</evidence>